<dbReference type="InterPro" id="IPR012337">
    <property type="entry name" value="RNaseH-like_sf"/>
</dbReference>
<name>A0A9N8ZIF8_9GLOM</name>
<dbReference type="PANTHER" id="PTHR37984">
    <property type="entry name" value="PROTEIN CBG26694"/>
    <property type="match status" value="1"/>
</dbReference>
<organism evidence="2 3">
    <name type="scientific">Acaulospora morrowiae</name>
    <dbReference type="NCBI Taxonomy" id="94023"/>
    <lineage>
        <taxon>Eukaryota</taxon>
        <taxon>Fungi</taxon>
        <taxon>Fungi incertae sedis</taxon>
        <taxon>Mucoromycota</taxon>
        <taxon>Glomeromycotina</taxon>
        <taxon>Glomeromycetes</taxon>
        <taxon>Diversisporales</taxon>
        <taxon>Acaulosporaceae</taxon>
        <taxon>Acaulospora</taxon>
    </lineage>
</organism>
<dbReference type="GO" id="GO:0005634">
    <property type="term" value="C:nucleus"/>
    <property type="evidence" value="ECO:0007669"/>
    <property type="project" value="UniProtKB-ARBA"/>
</dbReference>
<dbReference type="PANTHER" id="PTHR37984:SF5">
    <property type="entry name" value="PROTEIN NYNRIN-LIKE"/>
    <property type="match status" value="1"/>
</dbReference>
<gene>
    <name evidence="2" type="ORF">AMORRO_LOCUS3059</name>
</gene>
<dbReference type="InterPro" id="IPR050951">
    <property type="entry name" value="Retrovirus_Pol_polyprotein"/>
</dbReference>
<dbReference type="PROSITE" id="PS50994">
    <property type="entry name" value="INTEGRASE"/>
    <property type="match status" value="1"/>
</dbReference>
<evidence type="ECO:0000313" key="2">
    <source>
        <dbReference type="EMBL" id="CAG8496915.1"/>
    </source>
</evidence>
<reference evidence="2" key="1">
    <citation type="submission" date="2021-06" db="EMBL/GenBank/DDBJ databases">
        <authorList>
            <person name="Kallberg Y."/>
            <person name="Tangrot J."/>
            <person name="Rosling A."/>
        </authorList>
    </citation>
    <scope>NUCLEOTIDE SEQUENCE</scope>
    <source>
        <strain evidence="2">CL551</strain>
    </source>
</reference>
<dbReference type="InterPro" id="IPR001584">
    <property type="entry name" value="Integrase_cat-core"/>
</dbReference>
<feature type="domain" description="Integrase catalytic" evidence="1">
    <location>
        <begin position="52"/>
        <end position="174"/>
    </location>
</feature>
<proteinExistence type="predicted"/>
<dbReference type="OrthoDB" id="5592268at2759"/>
<dbReference type="Gene3D" id="3.30.420.10">
    <property type="entry name" value="Ribonuclease H-like superfamily/Ribonuclease H"/>
    <property type="match status" value="1"/>
</dbReference>
<protein>
    <submittedName>
        <fullName evidence="2">6177_t:CDS:1</fullName>
    </submittedName>
</protein>
<comment type="caution">
    <text evidence="2">The sequence shown here is derived from an EMBL/GenBank/DDBJ whole genome shotgun (WGS) entry which is preliminary data.</text>
</comment>
<evidence type="ECO:0000259" key="1">
    <source>
        <dbReference type="PROSITE" id="PS50994"/>
    </source>
</evidence>
<keyword evidence="3" id="KW-1185">Reference proteome</keyword>
<dbReference type="EMBL" id="CAJVPV010001421">
    <property type="protein sequence ID" value="CAG8496915.1"/>
    <property type="molecule type" value="Genomic_DNA"/>
</dbReference>
<dbReference type="InterPro" id="IPR036397">
    <property type="entry name" value="RNaseH_sf"/>
</dbReference>
<dbReference type="SUPFAM" id="SSF53098">
    <property type="entry name" value="Ribonuclease H-like"/>
    <property type="match status" value="1"/>
</dbReference>
<dbReference type="GO" id="GO:0003676">
    <property type="term" value="F:nucleic acid binding"/>
    <property type="evidence" value="ECO:0007669"/>
    <property type="project" value="InterPro"/>
</dbReference>
<dbReference type="Proteomes" id="UP000789342">
    <property type="component" value="Unassembled WGS sequence"/>
</dbReference>
<sequence>MKDDITLEKCHVIPKYDEEICALILEYFYDQANHREYHKTFSAISEKHIGITQEEEASTVATHLLKDVFKVLEPPMIIQSDNGKEFVARIITEICEALNITIRHGRPRHPQLQGQIERLNQTMGRDFTKLLWDQSNQLQRKDWINVIDMFVMSYNSTIHKAHGCTLHKAIFGWKMHCVYDTPDFSRTIAAFETSTSETITATSKTTVFETTTSKTITDEAAMEQCISHMLKIHQSINASLEKYRENLGRNNVHRKKTANNIIETGTEVAIAPDHNMNQQTRKRKLQLTFSEQGIFKSLKSNNYTAIVEVNSKDIQIPVKWVRAIKKKL</sequence>
<dbReference type="AlphaFoldDB" id="A0A9N8ZIF8"/>
<accession>A0A9N8ZIF8</accession>
<dbReference type="Pfam" id="PF00665">
    <property type="entry name" value="rve"/>
    <property type="match status" value="1"/>
</dbReference>
<evidence type="ECO:0000313" key="3">
    <source>
        <dbReference type="Proteomes" id="UP000789342"/>
    </source>
</evidence>
<dbReference type="GO" id="GO:0015074">
    <property type="term" value="P:DNA integration"/>
    <property type="evidence" value="ECO:0007669"/>
    <property type="project" value="InterPro"/>
</dbReference>